<evidence type="ECO:0000256" key="2">
    <source>
        <dbReference type="ARBA" id="ARBA00023002"/>
    </source>
</evidence>
<dbReference type="Gene3D" id="2.30.110.10">
    <property type="entry name" value="Electron Transport, Fmn-binding Protein, Chain A"/>
    <property type="match status" value="1"/>
</dbReference>
<sequence>MTTAVTDALPNDALPRDLALRRAFSVYPTGVVALAAHVEDRAVGMAVNSFTSISLEPALVAISAARTSKTWPVLRAVPELGMSVLAAHHEPLSRSLSAREGDRFGGHEWRRTDGGAVLIADAALWLTCRLHSTFDGGDHEIALYEIADVTLFDDIEPLVFHQSRYRSIAAPESA</sequence>
<keyword evidence="4" id="KW-0503">Monooxygenase</keyword>
<dbReference type="Pfam" id="PF01613">
    <property type="entry name" value="Flavin_Reduct"/>
    <property type="match status" value="1"/>
</dbReference>
<name>A0A3Q9J8C9_9MICO</name>
<proteinExistence type="inferred from homology"/>
<dbReference type="PANTHER" id="PTHR30466">
    <property type="entry name" value="FLAVIN REDUCTASE"/>
    <property type="match status" value="1"/>
</dbReference>
<evidence type="ECO:0000256" key="1">
    <source>
        <dbReference type="ARBA" id="ARBA00008898"/>
    </source>
</evidence>
<accession>A0A3Q9J8C9</accession>
<dbReference type="SUPFAM" id="SSF50475">
    <property type="entry name" value="FMN-binding split barrel"/>
    <property type="match status" value="1"/>
</dbReference>
<dbReference type="GO" id="GO:0004497">
    <property type="term" value="F:monooxygenase activity"/>
    <property type="evidence" value="ECO:0007669"/>
    <property type="project" value="UniProtKB-KW"/>
</dbReference>
<dbReference type="AlphaFoldDB" id="A0A3Q9J8C9"/>
<dbReference type="InterPro" id="IPR050268">
    <property type="entry name" value="NADH-dep_flavin_reductase"/>
</dbReference>
<dbReference type="GO" id="GO:0010181">
    <property type="term" value="F:FMN binding"/>
    <property type="evidence" value="ECO:0007669"/>
    <property type="project" value="InterPro"/>
</dbReference>
<evidence type="ECO:0000313" key="5">
    <source>
        <dbReference type="Proteomes" id="UP000274841"/>
    </source>
</evidence>
<dbReference type="PANTHER" id="PTHR30466:SF11">
    <property type="entry name" value="FLAVIN-DEPENDENT MONOOXYGENASE, REDUCTASE SUBUNIT HSAB"/>
    <property type="match status" value="1"/>
</dbReference>
<dbReference type="GO" id="GO:0042602">
    <property type="term" value="F:riboflavin reductase (NADPH) activity"/>
    <property type="evidence" value="ECO:0007669"/>
    <property type="project" value="TreeGrafter"/>
</dbReference>
<dbReference type="GO" id="GO:0036382">
    <property type="term" value="F:flavin reductase (NADH) activity"/>
    <property type="evidence" value="ECO:0007669"/>
    <property type="project" value="UniProtKB-EC"/>
</dbReference>
<keyword evidence="2 4" id="KW-0560">Oxidoreductase</keyword>
<evidence type="ECO:0000259" key="3">
    <source>
        <dbReference type="SMART" id="SM00903"/>
    </source>
</evidence>
<reference evidence="4 5" key="1">
    <citation type="submission" date="2018-08" db="EMBL/GenBank/DDBJ databases">
        <title>Microbacterium oxydans strain HG3.</title>
        <authorList>
            <person name="ORTET P."/>
        </authorList>
    </citation>
    <scope>NUCLEOTIDE SEQUENCE [LARGE SCALE GENOMIC DNA]</scope>
    <source>
        <strain evidence="4 5">HG3</strain>
    </source>
</reference>
<dbReference type="EMBL" id="CP031422">
    <property type="protein sequence ID" value="AZS41594.1"/>
    <property type="molecule type" value="Genomic_DNA"/>
</dbReference>
<dbReference type="EC" id="1.5.1.36" evidence="4"/>
<organism evidence="4 5">
    <name type="scientific">Microbacterium oxydans</name>
    <dbReference type="NCBI Taxonomy" id="82380"/>
    <lineage>
        <taxon>Bacteria</taxon>
        <taxon>Bacillati</taxon>
        <taxon>Actinomycetota</taxon>
        <taxon>Actinomycetes</taxon>
        <taxon>Micrococcales</taxon>
        <taxon>Microbacteriaceae</taxon>
        <taxon>Microbacterium</taxon>
    </lineage>
</organism>
<dbReference type="Proteomes" id="UP000274841">
    <property type="component" value="Chromosome"/>
</dbReference>
<dbReference type="KEGG" id="moy:CVS54_02953"/>
<dbReference type="SMART" id="SM00903">
    <property type="entry name" value="Flavin_Reduct"/>
    <property type="match status" value="1"/>
</dbReference>
<comment type="similarity">
    <text evidence="1">Belongs to the non-flavoprotein flavin reductase family.</text>
</comment>
<evidence type="ECO:0000313" key="4">
    <source>
        <dbReference type="EMBL" id="AZS41594.1"/>
    </source>
</evidence>
<feature type="domain" description="Flavin reductase like" evidence="3">
    <location>
        <begin position="24"/>
        <end position="167"/>
    </location>
</feature>
<dbReference type="InterPro" id="IPR012349">
    <property type="entry name" value="Split_barrel_FMN-bd"/>
</dbReference>
<dbReference type="InterPro" id="IPR002563">
    <property type="entry name" value="Flavin_Rdtase-like_dom"/>
</dbReference>
<dbReference type="RefSeq" id="WP_046747851.1">
    <property type="nucleotide sequence ID" value="NZ_CP031422.1"/>
</dbReference>
<protein>
    <submittedName>
        <fullName evidence="4">Flavin-dependent monooxygenase, reductase subunit HsaB</fullName>
        <ecNumber evidence="4">1.5.1.36</ecNumber>
    </submittedName>
</protein>
<gene>
    <name evidence="4" type="primary">hsaB</name>
    <name evidence="4" type="ORF">CVS54_02953</name>
</gene>